<feature type="transmembrane region" description="Helical" evidence="1">
    <location>
        <begin position="21"/>
        <end position="38"/>
    </location>
</feature>
<feature type="transmembrane region" description="Helical" evidence="1">
    <location>
        <begin position="148"/>
        <end position="170"/>
    </location>
</feature>
<feature type="transmembrane region" description="Helical" evidence="1">
    <location>
        <begin position="280"/>
        <end position="299"/>
    </location>
</feature>
<keyword evidence="1" id="KW-0472">Membrane</keyword>
<dbReference type="AlphaFoldDB" id="A0A1U9MKS3"/>
<protein>
    <recommendedName>
        <fullName evidence="4">OpgC protein</fullName>
    </recommendedName>
</protein>
<feature type="transmembrane region" description="Helical" evidence="1">
    <location>
        <begin position="177"/>
        <end position="194"/>
    </location>
</feature>
<keyword evidence="3" id="KW-1185">Reference proteome</keyword>
<feature type="transmembrane region" description="Helical" evidence="1">
    <location>
        <begin position="343"/>
        <end position="364"/>
    </location>
</feature>
<dbReference type="STRING" id="1686310.BBC0244_021310"/>
<accession>A0A1U9MKS3</accession>
<sequence>MASRNFNSLTQVTTSKRDTRIDVFRALALLTIFINHVPGTIYEWFTHKHFGFSDSAEAFVLISGISVGLAYGSKFFGQNRLIISLKLLRRSATLYSAHILTTLVSLSIFVSAATFFHRPEFLNVNNIPTLLKDPAQSLLGLVTLGHQLGYNNILSLYLVLILATPFMLYLANKSLKLLVILSVAIYIIGGFYGIAPHNYPTKGVWFLNPLSWQLLFVIGLSVTLYVKRGGCLPCHPFLLASALAYLVISCLWVRLGWWWINPTMGLPATLTGFNKTFLSLPRLFHILALAYLIVSIRPLNRIAKVDANHPLAILGKHSLAVFVTGTVLAMAGQVLKVVNPGGLYYDTLLLTTGIVIQFAVAYYFEWVKIATKELEAGVKTYNRPIAPAIETKKVATGDIADQGWQKA</sequence>
<evidence type="ECO:0000313" key="2">
    <source>
        <dbReference type="EMBL" id="AQT48338.1"/>
    </source>
</evidence>
<dbReference type="KEGG" id="bapi:BBC0122_022690"/>
<organism evidence="2 3">
    <name type="scientific">Bartonella choladocola</name>
    <dbReference type="NCBI Taxonomy" id="2750995"/>
    <lineage>
        <taxon>Bacteria</taxon>
        <taxon>Pseudomonadati</taxon>
        <taxon>Pseudomonadota</taxon>
        <taxon>Alphaproteobacteria</taxon>
        <taxon>Hyphomicrobiales</taxon>
        <taxon>Bartonellaceae</taxon>
        <taxon>Bartonella</taxon>
    </lineage>
</organism>
<evidence type="ECO:0000256" key="1">
    <source>
        <dbReference type="SAM" id="Phobius"/>
    </source>
</evidence>
<reference evidence="2 3" key="1">
    <citation type="submission" date="2016-11" db="EMBL/GenBank/DDBJ databases">
        <title>Comparative genomics of Bartonella apis.</title>
        <authorList>
            <person name="Engel P."/>
        </authorList>
    </citation>
    <scope>NUCLEOTIDE SEQUENCE [LARGE SCALE GENOMIC DNA]</scope>
    <source>
        <strain evidence="2 3">BBC0122</strain>
    </source>
</reference>
<dbReference type="PANTHER" id="PTHR38592">
    <property type="entry name" value="BLL4819 PROTEIN"/>
    <property type="match status" value="1"/>
</dbReference>
<dbReference type="EMBL" id="CP015625">
    <property type="protein sequence ID" value="AQT48338.1"/>
    <property type="molecule type" value="Genomic_DNA"/>
</dbReference>
<evidence type="ECO:0000313" key="3">
    <source>
        <dbReference type="Proteomes" id="UP000189632"/>
    </source>
</evidence>
<feature type="transmembrane region" description="Helical" evidence="1">
    <location>
        <begin position="58"/>
        <end position="76"/>
    </location>
</feature>
<keyword evidence="1" id="KW-0812">Transmembrane</keyword>
<dbReference type="PIRSF" id="PIRSF028704">
    <property type="entry name" value="UPC028704"/>
    <property type="match status" value="1"/>
</dbReference>
<feature type="transmembrane region" description="Helical" evidence="1">
    <location>
        <begin position="238"/>
        <end position="260"/>
    </location>
</feature>
<dbReference type="PANTHER" id="PTHR38592:SF3">
    <property type="entry name" value="BLL4819 PROTEIN"/>
    <property type="match status" value="1"/>
</dbReference>
<dbReference type="Proteomes" id="UP000189632">
    <property type="component" value="Chromosome"/>
</dbReference>
<feature type="transmembrane region" description="Helical" evidence="1">
    <location>
        <begin position="206"/>
        <end position="226"/>
    </location>
</feature>
<dbReference type="RefSeq" id="WP_077994695.1">
    <property type="nucleotide sequence ID" value="NZ_CP015625.1"/>
</dbReference>
<proteinExistence type="predicted"/>
<evidence type="ECO:0008006" key="4">
    <source>
        <dbReference type="Google" id="ProtNLM"/>
    </source>
</evidence>
<feature type="transmembrane region" description="Helical" evidence="1">
    <location>
        <begin position="97"/>
        <end position="116"/>
    </location>
</feature>
<dbReference type="OrthoDB" id="9775975at2"/>
<feature type="transmembrane region" description="Helical" evidence="1">
    <location>
        <begin position="311"/>
        <end position="331"/>
    </location>
</feature>
<name>A0A1U9MKS3_9HYPH</name>
<dbReference type="Pfam" id="PF10129">
    <property type="entry name" value="OpgC_C"/>
    <property type="match status" value="1"/>
</dbReference>
<gene>
    <name evidence="2" type="ORF">BBC0122_022690</name>
</gene>
<keyword evidence="1" id="KW-1133">Transmembrane helix</keyword>
<dbReference type="InterPro" id="IPR014550">
    <property type="entry name" value="UCP028704_OpgC"/>
</dbReference>